<keyword evidence="2" id="KW-1185">Reference proteome</keyword>
<name>A0A8S1PYX0_PARPR</name>
<proteinExistence type="predicted"/>
<dbReference type="AlphaFoldDB" id="A0A8S1PYX0"/>
<comment type="caution">
    <text evidence="1">The sequence shown here is derived from an EMBL/GenBank/DDBJ whole genome shotgun (WGS) entry which is preliminary data.</text>
</comment>
<evidence type="ECO:0000313" key="2">
    <source>
        <dbReference type="Proteomes" id="UP000688137"/>
    </source>
</evidence>
<dbReference type="Proteomes" id="UP000688137">
    <property type="component" value="Unassembled WGS sequence"/>
</dbReference>
<sequence>MYQNNNYEIFKLPHLQQYKSNITFIPKSPEYINQQQPQLQVRLELPNFGMMPQRKQQIIRKKTPPKKYIDEFPAYYLDLLPIPPFLKEPEQINYLILQHKGERPKKIEIQQLPSLRQLKETPKLTISPKTTSILTNKPIIRSLNLQALGSDYQQKEQEKQTDKQNGQLEQIKIQQIKPRSKQLQRWIKRVYHLKIWLSFYKLLIETLTAKTEIILKQQREEFAQNLNGALRQLSNWTDATLDELLLEIINLKEPLYMRVGEEKQNQQKKKNIENLLVLCMKKLISVNISGFFTKQLGMILNRLIQPYQFPPVSYYFKFEIIRLKPTVSGSLGQMEKNQQRMIIMLFIFIRQVLFAQILRAWQFHPNQTDNDQQLMLIQANSIIIVSVVHEIIIKWIERNVPKKRGLDLDMLHHQFLFIEKPLTQDKEKMEKQGKKYQDNELIEGILGSNQIMKYLQNTKGEFEKWVIQFEKDMLNYCDQIYDHLTKEFEEQPRQRDRICKMMSIHYLASLIRKY</sequence>
<dbReference type="OMA" id="IIKWIER"/>
<reference evidence="1" key="1">
    <citation type="submission" date="2021-01" db="EMBL/GenBank/DDBJ databases">
        <authorList>
            <consortium name="Genoscope - CEA"/>
            <person name="William W."/>
        </authorList>
    </citation>
    <scope>NUCLEOTIDE SEQUENCE</scope>
</reference>
<evidence type="ECO:0000313" key="1">
    <source>
        <dbReference type="EMBL" id="CAD8107799.1"/>
    </source>
</evidence>
<dbReference type="EMBL" id="CAJJDM010000138">
    <property type="protein sequence ID" value="CAD8107799.1"/>
    <property type="molecule type" value="Genomic_DNA"/>
</dbReference>
<protein>
    <submittedName>
        <fullName evidence="1">Uncharacterized protein</fullName>
    </submittedName>
</protein>
<accession>A0A8S1PYX0</accession>
<gene>
    <name evidence="1" type="ORF">PPRIM_AZ9-3.1.T1350014</name>
</gene>
<organism evidence="1 2">
    <name type="scientific">Paramecium primaurelia</name>
    <dbReference type="NCBI Taxonomy" id="5886"/>
    <lineage>
        <taxon>Eukaryota</taxon>
        <taxon>Sar</taxon>
        <taxon>Alveolata</taxon>
        <taxon>Ciliophora</taxon>
        <taxon>Intramacronucleata</taxon>
        <taxon>Oligohymenophorea</taxon>
        <taxon>Peniculida</taxon>
        <taxon>Parameciidae</taxon>
        <taxon>Paramecium</taxon>
    </lineage>
</organism>